<keyword evidence="1" id="KW-0472">Membrane</keyword>
<gene>
    <name evidence="2" type="ORF">E3N88_42935</name>
</gene>
<keyword evidence="1" id="KW-1133">Transmembrane helix</keyword>
<evidence type="ECO:0000313" key="3">
    <source>
        <dbReference type="Proteomes" id="UP000326396"/>
    </source>
</evidence>
<protein>
    <submittedName>
        <fullName evidence="2">Uncharacterized protein</fullName>
    </submittedName>
</protein>
<evidence type="ECO:0000313" key="2">
    <source>
        <dbReference type="EMBL" id="KAD1365148.1"/>
    </source>
</evidence>
<accession>A0A5N6LGH3</accession>
<dbReference type="Proteomes" id="UP000326396">
    <property type="component" value="Unassembled WGS sequence"/>
</dbReference>
<keyword evidence="3" id="KW-1185">Reference proteome</keyword>
<reference evidence="2 3" key="1">
    <citation type="submission" date="2019-05" db="EMBL/GenBank/DDBJ databases">
        <title>Mikania micrantha, genome provides insights into the molecular mechanism of rapid growth.</title>
        <authorList>
            <person name="Liu B."/>
        </authorList>
    </citation>
    <scope>NUCLEOTIDE SEQUENCE [LARGE SCALE GENOMIC DNA]</scope>
    <source>
        <strain evidence="2">NLD-2019</strain>
        <tissue evidence="2">Leaf</tissue>
    </source>
</reference>
<dbReference type="EMBL" id="SZYD01000828">
    <property type="protein sequence ID" value="KAD1365148.1"/>
    <property type="molecule type" value="Genomic_DNA"/>
</dbReference>
<comment type="caution">
    <text evidence="2">The sequence shown here is derived from an EMBL/GenBank/DDBJ whole genome shotgun (WGS) entry which is preliminary data.</text>
</comment>
<sequence>MIVATKLNTKCVKACEQCRIYHKLDYDENRSVLRVKCSLGLQMILYSFDGVIMRISLCVRRLTPLVLVSCGLRKLFGPSAAAYIMRSGVSSFVLRLLRFLPSLAVTLPPSRGTLALGDDSPFLLQPRHTCPYRDSHLLPSRGTIALTRASSPAAAYLPLVVACVFSPSAASLASLWPLPSSSWLPTKKRAAAASILIVVADSNRKKGTRLLTLAADVPWVGMAAAADIVVLFGWQMWPWMRKLYSHILM</sequence>
<evidence type="ECO:0000256" key="1">
    <source>
        <dbReference type="SAM" id="Phobius"/>
    </source>
</evidence>
<organism evidence="2 3">
    <name type="scientific">Mikania micrantha</name>
    <name type="common">bitter vine</name>
    <dbReference type="NCBI Taxonomy" id="192012"/>
    <lineage>
        <taxon>Eukaryota</taxon>
        <taxon>Viridiplantae</taxon>
        <taxon>Streptophyta</taxon>
        <taxon>Embryophyta</taxon>
        <taxon>Tracheophyta</taxon>
        <taxon>Spermatophyta</taxon>
        <taxon>Magnoliopsida</taxon>
        <taxon>eudicotyledons</taxon>
        <taxon>Gunneridae</taxon>
        <taxon>Pentapetalae</taxon>
        <taxon>asterids</taxon>
        <taxon>campanulids</taxon>
        <taxon>Asterales</taxon>
        <taxon>Asteraceae</taxon>
        <taxon>Asteroideae</taxon>
        <taxon>Heliantheae alliance</taxon>
        <taxon>Eupatorieae</taxon>
        <taxon>Mikania</taxon>
    </lineage>
</organism>
<proteinExistence type="predicted"/>
<feature type="transmembrane region" description="Helical" evidence="1">
    <location>
        <begin position="219"/>
        <end position="240"/>
    </location>
</feature>
<feature type="transmembrane region" description="Helical" evidence="1">
    <location>
        <begin position="154"/>
        <end position="176"/>
    </location>
</feature>
<keyword evidence="1" id="KW-0812">Transmembrane</keyword>
<dbReference type="AlphaFoldDB" id="A0A5N6LGH3"/>
<name>A0A5N6LGH3_9ASTR</name>